<dbReference type="Proteomes" id="UP000002609">
    <property type="component" value="Segment"/>
</dbReference>
<proteinExistence type="predicted"/>
<dbReference type="EMBL" id="AY569307">
    <property type="protein sequence ID" value="AAS89086.1"/>
    <property type="molecule type" value="Genomic_DNA"/>
</dbReference>
<reference evidence="1 2" key="1">
    <citation type="journal article" date="2004" name="Proc. Natl. Acad. Sci. U.S.A.">
        <title>The structure of a thermophilic archaeal virus shows a double-stranded DNA viral capsid type that spans all domains of life.</title>
        <authorList>
            <person name="Rice G."/>
            <person name="Tang L."/>
            <person name="Stedman K."/>
            <person name="Roberto F."/>
            <person name="Spuhler J."/>
            <person name="Gillitzer E."/>
            <person name="Johnson J.E."/>
            <person name="Douglas T."/>
            <person name="Young M."/>
        </authorList>
    </citation>
    <scope>NUCLEOTIDE SEQUENCE</scope>
</reference>
<sequence>MVKIEKIYNIYKCNCGFKTNDFIQFFEHFLNHKEIETRYDQLKKELEKIKEEGRLAQ</sequence>
<name>Q6Q0K5_9VIRU</name>
<protein>
    <submittedName>
        <fullName evidence="1">Uncharacterized protein</fullName>
    </submittedName>
</protein>
<gene>
    <name evidence="1" type="ORF">C57</name>
</gene>
<evidence type="ECO:0000313" key="2">
    <source>
        <dbReference type="Proteomes" id="UP000002609"/>
    </source>
</evidence>
<organism evidence="1 2">
    <name type="scientific">Sulfolobus turreted icosahedral virus 1</name>
    <dbReference type="NCBI Taxonomy" id="269145"/>
    <lineage>
        <taxon>Viruses</taxon>
        <taxon>Varidnaviria</taxon>
        <taxon>Abadenavirae</taxon>
        <taxon>Produgelaviricota</taxon>
        <taxon>Belvinaviricetes</taxon>
        <taxon>Belfryvirales</taxon>
        <taxon>Turriviridae</taxon>
        <taxon>Alphaturrivirus</taxon>
        <taxon>Alphaturrivirus yellowstonense</taxon>
    </lineage>
</organism>
<accession>Q6Q0K5</accession>
<evidence type="ECO:0000313" key="1">
    <source>
        <dbReference type="EMBL" id="AAS89086.1"/>
    </source>
</evidence>
<dbReference type="RefSeq" id="YP_025007.1">
    <property type="nucleotide sequence ID" value="NC_005892.1"/>
</dbReference>
<dbReference type="GeneID" id="2845987"/>
<keyword evidence="2" id="KW-1185">Reference proteome</keyword>
<dbReference type="KEGG" id="vg:2845987"/>